<dbReference type="EMBL" id="JAUKTV010000005">
    <property type="protein sequence ID" value="KAK0737188.1"/>
    <property type="molecule type" value="Genomic_DNA"/>
</dbReference>
<comment type="caution">
    <text evidence="14">The sequence shown here is derived from an EMBL/GenBank/DDBJ whole genome shotgun (WGS) entry which is preliminary data.</text>
</comment>
<evidence type="ECO:0000256" key="11">
    <source>
        <dbReference type="ARBA" id="ARBA00045533"/>
    </source>
</evidence>
<accession>A0AA40BN25</accession>
<evidence type="ECO:0000256" key="10">
    <source>
        <dbReference type="ARBA" id="ARBA00023136"/>
    </source>
</evidence>
<evidence type="ECO:0000256" key="13">
    <source>
        <dbReference type="RuleBase" id="RU362047"/>
    </source>
</evidence>
<keyword evidence="10" id="KW-0472">Membrane</keyword>
<dbReference type="SUPFAM" id="SSF51306">
    <property type="entry name" value="LexA/Signal peptidase"/>
    <property type="match status" value="1"/>
</dbReference>
<comment type="similarity">
    <text evidence="3 13">Belongs to the peptidase S26B family.</text>
</comment>
<sequence>MLSLLRSNLIWSIISVLQTISACFMIWKGASILAGTPYPVVVVITNSMAPAFNPGDILFIHHRPEHGGGVRVGDLPVILNPDRSYPFIHRVVGVLHGDNEEAMVLTKGDNNELNDSVGMMYPNGQEYISRREIVGFVRGYVPFLGWVVILLQNPGRVIEGLLSRFMQ</sequence>
<keyword evidence="15" id="KW-1185">Reference proteome</keyword>
<dbReference type="PANTHER" id="PTHR10806">
    <property type="entry name" value="SIGNAL PEPTIDASE COMPLEX CATALYTIC SUBUNIT SEC11"/>
    <property type="match status" value="1"/>
</dbReference>
<evidence type="ECO:0000313" key="14">
    <source>
        <dbReference type="EMBL" id="KAK0737188.1"/>
    </source>
</evidence>
<gene>
    <name evidence="14" type="ORF">B0T21DRAFT_287466</name>
</gene>
<dbReference type="InterPro" id="IPR019533">
    <property type="entry name" value="Peptidase_S26"/>
</dbReference>
<dbReference type="InterPro" id="IPR036286">
    <property type="entry name" value="LexA/Signal_pep-like_sf"/>
</dbReference>
<comment type="subunit">
    <text evidence="12">Component of the signal peptidase complex (SPC) composed of a catalytic subunit SEC11 and three accessory subunits SPC1, SPC2 and SPC3. The complex induces a local thinning of the ER membrane which is used to measure the length of the signal peptide (SP) h-region of protein substrates. This ensures the selectivity of the complex towards h-regions shorter than 18-20 amino acids. SPC associates with the translocon complex.</text>
</comment>
<evidence type="ECO:0000256" key="5">
    <source>
        <dbReference type="ARBA" id="ARBA00019685"/>
    </source>
</evidence>
<dbReference type="InterPro" id="IPR001733">
    <property type="entry name" value="Peptidase_S26B"/>
</dbReference>
<comment type="function">
    <text evidence="11">Catalytic component of the signal peptidase complex (SPC) which catalyzes the cleavage of N-terminal signal sequences from nascent proteins as they are translocated into the lumen of the endoplasmic reticulum. Specifically cleaves N-terminal signal peptides that contain a hydrophobic alpha-helix (h-region) shorter than 18-20 amino acids.</text>
</comment>
<evidence type="ECO:0000256" key="12">
    <source>
        <dbReference type="ARBA" id="ARBA00047037"/>
    </source>
</evidence>
<evidence type="ECO:0000256" key="3">
    <source>
        <dbReference type="ARBA" id="ARBA00011035"/>
    </source>
</evidence>
<dbReference type="GO" id="GO:0004252">
    <property type="term" value="F:serine-type endopeptidase activity"/>
    <property type="evidence" value="ECO:0007669"/>
    <property type="project" value="InterPro"/>
</dbReference>
<dbReference type="PANTHER" id="PTHR10806:SF6">
    <property type="entry name" value="SIGNAL PEPTIDASE COMPLEX CATALYTIC SUBUNIT SEC11"/>
    <property type="match status" value="1"/>
</dbReference>
<dbReference type="GO" id="GO:0005787">
    <property type="term" value="C:signal peptidase complex"/>
    <property type="evidence" value="ECO:0007669"/>
    <property type="project" value="TreeGrafter"/>
</dbReference>
<evidence type="ECO:0000256" key="4">
    <source>
        <dbReference type="ARBA" id="ARBA00013208"/>
    </source>
</evidence>
<dbReference type="NCBIfam" id="TIGR02228">
    <property type="entry name" value="sigpep_I_arch"/>
    <property type="match status" value="1"/>
</dbReference>
<dbReference type="GO" id="GO:0006465">
    <property type="term" value="P:signal peptide processing"/>
    <property type="evidence" value="ECO:0007669"/>
    <property type="project" value="UniProtKB-UniRule"/>
</dbReference>
<evidence type="ECO:0000256" key="8">
    <source>
        <dbReference type="ARBA" id="ARBA00022968"/>
    </source>
</evidence>
<keyword evidence="6" id="KW-0812">Transmembrane</keyword>
<comment type="catalytic activity">
    <reaction evidence="1 13">
        <text>Cleavage of hydrophobic, N-terminal signal or leader sequences from secreted and periplasmic proteins.</text>
        <dbReference type="EC" id="3.4.21.89"/>
    </reaction>
</comment>
<comment type="subcellular location">
    <subcellularLocation>
        <location evidence="2">Endoplasmic reticulum membrane</location>
        <topology evidence="2">Single-pass type II membrane protein</topology>
    </subcellularLocation>
</comment>
<keyword evidence="13" id="KW-0645">Protease</keyword>
<dbReference type="CDD" id="cd06530">
    <property type="entry name" value="S26_SPase_I"/>
    <property type="match status" value="1"/>
</dbReference>
<evidence type="ECO:0000313" key="15">
    <source>
        <dbReference type="Proteomes" id="UP001172159"/>
    </source>
</evidence>
<evidence type="ECO:0000256" key="7">
    <source>
        <dbReference type="ARBA" id="ARBA00022824"/>
    </source>
</evidence>
<keyword evidence="8" id="KW-0735">Signal-anchor</keyword>
<keyword evidence="13" id="KW-0378">Hydrolase</keyword>
<protein>
    <recommendedName>
        <fullName evidence="5 13">Signal peptidase complex catalytic subunit SEC11</fullName>
        <ecNumber evidence="4 13">3.4.21.89</ecNumber>
    </recommendedName>
</protein>
<organism evidence="14 15">
    <name type="scientific">Apiosordaria backusii</name>
    <dbReference type="NCBI Taxonomy" id="314023"/>
    <lineage>
        <taxon>Eukaryota</taxon>
        <taxon>Fungi</taxon>
        <taxon>Dikarya</taxon>
        <taxon>Ascomycota</taxon>
        <taxon>Pezizomycotina</taxon>
        <taxon>Sordariomycetes</taxon>
        <taxon>Sordariomycetidae</taxon>
        <taxon>Sordariales</taxon>
        <taxon>Lasiosphaeriaceae</taxon>
        <taxon>Apiosordaria</taxon>
    </lineage>
</organism>
<reference evidence="14" key="1">
    <citation type="submission" date="2023-06" db="EMBL/GenBank/DDBJ databases">
        <title>Genome-scale phylogeny and comparative genomics of the fungal order Sordariales.</title>
        <authorList>
            <consortium name="Lawrence Berkeley National Laboratory"/>
            <person name="Hensen N."/>
            <person name="Bonometti L."/>
            <person name="Westerberg I."/>
            <person name="Brannstrom I.O."/>
            <person name="Guillou S."/>
            <person name="Cros-Aarteil S."/>
            <person name="Calhoun S."/>
            <person name="Haridas S."/>
            <person name="Kuo A."/>
            <person name="Mondo S."/>
            <person name="Pangilinan J."/>
            <person name="Riley R."/>
            <person name="Labutti K."/>
            <person name="Andreopoulos B."/>
            <person name="Lipzen A."/>
            <person name="Chen C."/>
            <person name="Yanf M."/>
            <person name="Daum C."/>
            <person name="Ng V."/>
            <person name="Clum A."/>
            <person name="Steindorff A."/>
            <person name="Ohm R."/>
            <person name="Martin F."/>
            <person name="Silar P."/>
            <person name="Natvig D."/>
            <person name="Lalanne C."/>
            <person name="Gautier V."/>
            <person name="Ament-Velasquez S.L."/>
            <person name="Kruys A."/>
            <person name="Hutchinson M.I."/>
            <person name="Powell A.J."/>
            <person name="Barry K."/>
            <person name="Miller A.N."/>
            <person name="Grigoriev I.V."/>
            <person name="Debuchy R."/>
            <person name="Gladieux P."/>
            <person name="Thoren M.H."/>
            <person name="Johannesson H."/>
        </authorList>
    </citation>
    <scope>NUCLEOTIDE SEQUENCE</scope>
    <source>
        <strain evidence="14">CBS 540.89</strain>
    </source>
</reference>
<keyword evidence="9" id="KW-1133">Transmembrane helix</keyword>
<evidence type="ECO:0000256" key="6">
    <source>
        <dbReference type="ARBA" id="ARBA00022692"/>
    </source>
</evidence>
<proteinExistence type="inferred from homology"/>
<dbReference type="PROSITE" id="PS51257">
    <property type="entry name" value="PROKAR_LIPOPROTEIN"/>
    <property type="match status" value="1"/>
</dbReference>
<name>A0AA40BN25_9PEZI</name>
<dbReference type="EC" id="3.4.21.89" evidence="4 13"/>
<dbReference type="Proteomes" id="UP001172159">
    <property type="component" value="Unassembled WGS sequence"/>
</dbReference>
<evidence type="ECO:0000256" key="2">
    <source>
        <dbReference type="ARBA" id="ARBA00004648"/>
    </source>
</evidence>
<dbReference type="AlphaFoldDB" id="A0AA40BN25"/>
<dbReference type="Gene3D" id="2.10.109.10">
    <property type="entry name" value="Umud Fragment, subunit A"/>
    <property type="match status" value="1"/>
</dbReference>
<keyword evidence="7 13" id="KW-0256">Endoplasmic reticulum</keyword>
<dbReference type="PRINTS" id="PR00728">
    <property type="entry name" value="SIGNALPTASE"/>
</dbReference>
<evidence type="ECO:0000256" key="1">
    <source>
        <dbReference type="ARBA" id="ARBA00000677"/>
    </source>
</evidence>
<dbReference type="GO" id="GO:0009003">
    <property type="term" value="F:signal peptidase activity"/>
    <property type="evidence" value="ECO:0007669"/>
    <property type="project" value="UniProtKB-EC"/>
</dbReference>
<evidence type="ECO:0000256" key="9">
    <source>
        <dbReference type="ARBA" id="ARBA00022989"/>
    </source>
</evidence>